<evidence type="ECO:0000259" key="1">
    <source>
        <dbReference type="Pfam" id="PF07992"/>
    </source>
</evidence>
<dbReference type="Pfam" id="PF07992">
    <property type="entry name" value="Pyr_redox_2"/>
    <property type="match status" value="1"/>
</dbReference>
<dbReference type="HOGENOM" id="CLU_019845_0_0_1"/>
<dbReference type="VEuPathDB" id="FungiDB:MCYG_08447"/>
<dbReference type="OMA" id="GHEHLAF"/>
<gene>
    <name evidence="2" type="ORF">MCYG_08447</name>
</gene>
<dbReference type="eggNOG" id="KOG2495">
    <property type="taxonomic scope" value="Eukaryota"/>
</dbReference>
<proteinExistence type="predicted"/>
<keyword evidence="3" id="KW-1185">Reference proteome</keyword>
<dbReference type="Proteomes" id="UP000002035">
    <property type="component" value="Unassembled WGS sequence"/>
</dbReference>
<name>C5G0H5_ARTOC</name>
<accession>C5G0H5</accession>
<dbReference type="GO" id="GO:0005737">
    <property type="term" value="C:cytoplasm"/>
    <property type="evidence" value="ECO:0007669"/>
    <property type="project" value="TreeGrafter"/>
</dbReference>
<dbReference type="InterPro" id="IPR023753">
    <property type="entry name" value="FAD/NAD-binding_dom"/>
</dbReference>
<feature type="domain" description="FAD/NAD(P)-binding" evidence="1">
    <location>
        <begin position="45"/>
        <end position="344"/>
    </location>
</feature>
<evidence type="ECO:0000313" key="2">
    <source>
        <dbReference type="EMBL" id="EEQ35628.1"/>
    </source>
</evidence>
<sequence>MLSDNVRLISQALCFFIPYLGRYILQRGQAVYHRWTWQDSPGAKNVVVLGGSFAGVELVNRLADTLPTGYKVVLVEKNSHLNYSFNFPRFSVMKGHEHEALIPYDGIADGAPAGIFRRIQDTAVGLTNTQVILSSGARIDYAFLAIATGSSQPLPVQVSATERSEACRELQEVQETIRACHKIAVVGGGAVGVELASDIKDFYPDKDVILIHSRDRLLSHFGRRLGDYVLKALQDELGIRVLLRERPEMPALGNMAKSAKLVFADGRVEEFDLIIGCTGQRPNSAILSSLLPSTISKKSARILVQPTLEVFAGPEPGLETHIFALGDVAEHSGPRMARAGWMQASVVVDNILAIIRGEKPSQTYTPQLFLEGAIKLTLGKRHNVVYAMNKDGSDVLVPARNNRLDLGIERAWKQYGVGAQFKTSNKGIASIA</sequence>
<dbReference type="AlphaFoldDB" id="C5G0H5"/>
<dbReference type="GO" id="GO:0050660">
    <property type="term" value="F:flavin adenine dinucleotide binding"/>
    <property type="evidence" value="ECO:0007669"/>
    <property type="project" value="TreeGrafter"/>
</dbReference>
<dbReference type="EMBL" id="DS995708">
    <property type="protein sequence ID" value="EEQ35628.1"/>
    <property type="molecule type" value="Genomic_DNA"/>
</dbReference>
<dbReference type="PRINTS" id="PR00368">
    <property type="entry name" value="FADPNR"/>
</dbReference>
<dbReference type="STRING" id="554155.C5G0H5"/>
<dbReference type="OrthoDB" id="202203at2759"/>
<dbReference type="PANTHER" id="PTHR43735:SF5">
    <property type="entry name" value="FAD_NAD(P)-BINDING DOMAIN-CONTAINING PROTEIN"/>
    <property type="match status" value="1"/>
</dbReference>
<protein>
    <submittedName>
        <fullName evidence="2">Fer8</fullName>
    </submittedName>
</protein>
<dbReference type="Gene3D" id="3.50.50.100">
    <property type="match status" value="1"/>
</dbReference>
<dbReference type="RefSeq" id="XP_002843364.1">
    <property type="nucleotide sequence ID" value="XM_002843318.1"/>
</dbReference>
<evidence type="ECO:0000313" key="3">
    <source>
        <dbReference type="Proteomes" id="UP000002035"/>
    </source>
</evidence>
<organism evidence="2 3">
    <name type="scientific">Arthroderma otae (strain ATCC MYA-4605 / CBS 113480)</name>
    <name type="common">Microsporum canis</name>
    <dbReference type="NCBI Taxonomy" id="554155"/>
    <lineage>
        <taxon>Eukaryota</taxon>
        <taxon>Fungi</taxon>
        <taxon>Dikarya</taxon>
        <taxon>Ascomycota</taxon>
        <taxon>Pezizomycotina</taxon>
        <taxon>Eurotiomycetes</taxon>
        <taxon>Eurotiomycetidae</taxon>
        <taxon>Onygenales</taxon>
        <taxon>Arthrodermataceae</taxon>
        <taxon>Microsporum</taxon>
    </lineage>
</organism>
<dbReference type="SUPFAM" id="SSF51905">
    <property type="entry name" value="FAD/NAD(P)-binding domain"/>
    <property type="match status" value="1"/>
</dbReference>
<dbReference type="GeneID" id="9227401"/>
<reference evidence="3" key="1">
    <citation type="journal article" date="2012" name="MBio">
        <title>Comparative genome analysis of Trichophyton rubrum and related dermatophytes reveals candidate genes involved in infection.</title>
        <authorList>
            <person name="Martinez D.A."/>
            <person name="Oliver B.G."/>
            <person name="Graeser Y."/>
            <person name="Goldberg J.M."/>
            <person name="Li W."/>
            <person name="Martinez-Rossi N.M."/>
            <person name="Monod M."/>
            <person name="Shelest E."/>
            <person name="Barton R.C."/>
            <person name="Birch E."/>
            <person name="Brakhage A.A."/>
            <person name="Chen Z."/>
            <person name="Gurr S.J."/>
            <person name="Heiman D."/>
            <person name="Heitman J."/>
            <person name="Kosti I."/>
            <person name="Rossi A."/>
            <person name="Saif S."/>
            <person name="Samalova M."/>
            <person name="Saunders C.W."/>
            <person name="Shea T."/>
            <person name="Summerbell R.C."/>
            <person name="Xu J."/>
            <person name="Young S."/>
            <person name="Zeng Q."/>
            <person name="Birren B.W."/>
            <person name="Cuomo C.A."/>
            <person name="White T.C."/>
        </authorList>
    </citation>
    <scope>NUCLEOTIDE SEQUENCE [LARGE SCALE GENOMIC DNA]</scope>
    <source>
        <strain evidence="3">ATCC MYA-4605 / CBS 113480</strain>
    </source>
</reference>
<dbReference type="InterPro" id="IPR036188">
    <property type="entry name" value="FAD/NAD-bd_sf"/>
</dbReference>
<dbReference type="PANTHER" id="PTHR43735">
    <property type="entry name" value="APOPTOSIS-INDUCING FACTOR 1"/>
    <property type="match status" value="1"/>
</dbReference>
<dbReference type="GO" id="GO:0004174">
    <property type="term" value="F:electron-transferring-flavoprotein dehydrogenase activity"/>
    <property type="evidence" value="ECO:0007669"/>
    <property type="project" value="TreeGrafter"/>
</dbReference>